<feature type="active site" description="Proton donor/acceptor" evidence="14">
    <location>
        <position position="364"/>
    </location>
</feature>
<dbReference type="InterPro" id="IPR000834">
    <property type="entry name" value="Peptidase_M14"/>
</dbReference>
<dbReference type="SUPFAM" id="SSF53187">
    <property type="entry name" value="Zn-dependent exopeptidases"/>
    <property type="match status" value="1"/>
</dbReference>
<evidence type="ECO:0000256" key="9">
    <source>
        <dbReference type="ARBA" id="ARBA00022801"/>
    </source>
</evidence>
<evidence type="ECO:0000256" key="14">
    <source>
        <dbReference type="PROSITE-ProRule" id="PRU01379"/>
    </source>
</evidence>
<protein>
    <submittedName>
        <fullName evidence="17 18">Zinc carboxypeptidase, putative</fullName>
        <ecNumber evidence="17">3.4.17.2</ecNumber>
    </submittedName>
</protein>
<dbReference type="PANTHER" id="PTHR11705:SF153">
    <property type="entry name" value="ZINC CARBOXYPEPTIDASE A 1-LIKE PROTEIN"/>
    <property type="match status" value="1"/>
</dbReference>
<dbReference type="RefSeq" id="XP_002432015.1">
    <property type="nucleotide sequence ID" value="XM_002431970.1"/>
</dbReference>
<evidence type="ECO:0000256" key="2">
    <source>
        <dbReference type="ARBA" id="ARBA00004613"/>
    </source>
</evidence>
<dbReference type="FunCoup" id="E0W0X1">
    <property type="interactions" value="16"/>
</dbReference>
<keyword evidence="7" id="KW-0479">Metal-binding</keyword>
<dbReference type="PANTHER" id="PTHR11705">
    <property type="entry name" value="PROTEASE FAMILY M14 CARBOXYPEPTIDASE A,B"/>
    <property type="match status" value="1"/>
</dbReference>
<dbReference type="InParanoid" id="E0W0X1"/>
<evidence type="ECO:0000256" key="8">
    <source>
        <dbReference type="ARBA" id="ARBA00022729"/>
    </source>
</evidence>
<evidence type="ECO:0000256" key="5">
    <source>
        <dbReference type="ARBA" id="ARBA00022645"/>
    </source>
</evidence>
<dbReference type="eggNOG" id="KOG2650">
    <property type="taxonomic scope" value="Eukaryota"/>
</dbReference>
<feature type="chain" id="PRO_5011412903" evidence="15">
    <location>
        <begin position="17"/>
        <end position="383"/>
    </location>
</feature>
<dbReference type="PROSITE" id="PS52035">
    <property type="entry name" value="PEPTIDASE_M14"/>
    <property type="match status" value="1"/>
</dbReference>
<dbReference type="GeneID" id="8234796"/>
<gene>
    <name evidence="18" type="primary">8234796</name>
    <name evidence="17" type="ORF">Phum_PHUM564730</name>
</gene>
<evidence type="ECO:0000256" key="3">
    <source>
        <dbReference type="ARBA" id="ARBA00005988"/>
    </source>
</evidence>
<dbReference type="EC" id="3.4.17.2" evidence="17"/>
<keyword evidence="19" id="KW-1185">Reference proteome</keyword>
<dbReference type="InterPro" id="IPR057247">
    <property type="entry name" value="CARBOXYPEPT_ZN_2"/>
</dbReference>
<evidence type="ECO:0000313" key="17">
    <source>
        <dbReference type="EMBL" id="EEB19277.1"/>
    </source>
</evidence>
<keyword evidence="10" id="KW-0862">Zinc</keyword>
<evidence type="ECO:0000256" key="10">
    <source>
        <dbReference type="ARBA" id="ARBA00022833"/>
    </source>
</evidence>
<evidence type="ECO:0000256" key="1">
    <source>
        <dbReference type="ARBA" id="ARBA00001947"/>
    </source>
</evidence>
<keyword evidence="8 15" id="KW-0732">Signal</keyword>
<evidence type="ECO:0000256" key="11">
    <source>
        <dbReference type="ARBA" id="ARBA00023049"/>
    </source>
</evidence>
<comment type="function">
    <text evidence="13">Involved in the digestion of the blood meal.</text>
</comment>
<keyword evidence="11" id="KW-0482">Metalloprotease</keyword>
<proteinExistence type="inferred from homology"/>
<dbReference type="GO" id="GO:0006508">
    <property type="term" value="P:proteolysis"/>
    <property type="evidence" value="ECO:0007669"/>
    <property type="project" value="UniProtKB-KW"/>
</dbReference>
<dbReference type="Gene3D" id="3.30.70.340">
    <property type="entry name" value="Metallocarboxypeptidase-like"/>
    <property type="match status" value="1"/>
</dbReference>
<dbReference type="OrthoDB" id="3626597at2759"/>
<dbReference type="OMA" id="MYKVNSE"/>
<evidence type="ECO:0000313" key="18">
    <source>
        <dbReference type="EnsemblMetazoa" id="PHUM564730-PA"/>
    </source>
</evidence>
<dbReference type="EnsemblMetazoa" id="PHUM564730-RA">
    <property type="protein sequence ID" value="PHUM564730-PA"/>
    <property type="gene ID" value="PHUM564730"/>
</dbReference>
<dbReference type="GO" id="GO:0005615">
    <property type="term" value="C:extracellular space"/>
    <property type="evidence" value="ECO:0007669"/>
    <property type="project" value="TreeGrafter"/>
</dbReference>
<dbReference type="GO" id="GO:0004181">
    <property type="term" value="F:metallocarboxypeptidase activity"/>
    <property type="evidence" value="ECO:0007669"/>
    <property type="project" value="UniProtKB-EC"/>
</dbReference>
<comment type="subcellular location">
    <subcellularLocation>
        <location evidence="2">Secreted</location>
    </subcellularLocation>
</comment>
<keyword evidence="12" id="KW-1015">Disulfide bond</keyword>
<reference evidence="18" key="3">
    <citation type="submission" date="2020-05" db="UniProtKB">
        <authorList>
            <consortium name="EnsemblMetazoa"/>
        </authorList>
    </citation>
    <scope>IDENTIFICATION</scope>
    <source>
        <strain evidence="18">USDA</strain>
    </source>
</reference>
<name>E0W0X1_PEDHC</name>
<dbReference type="Gene3D" id="3.40.630.10">
    <property type="entry name" value="Zn peptidases"/>
    <property type="match status" value="1"/>
</dbReference>
<dbReference type="HOGENOM" id="CLU_019326_2_1_1"/>
<dbReference type="CTD" id="8234796"/>
<dbReference type="InterPro" id="IPR036990">
    <property type="entry name" value="M14A-like_propep"/>
</dbReference>
<evidence type="ECO:0000256" key="6">
    <source>
        <dbReference type="ARBA" id="ARBA00022670"/>
    </source>
</evidence>
<dbReference type="SUPFAM" id="SSF54897">
    <property type="entry name" value="Protease propeptides/inhibitors"/>
    <property type="match status" value="1"/>
</dbReference>
<dbReference type="PROSITE" id="PS00133">
    <property type="entry name" value="CARBOXYPEPT_ZN_2"/>
    <property type="match status" value="1"/>
</dbReference>
<evidence type="ECO:0000256" key="13">
    <source>
        <dbReference type="ARBA" id="ARBA00057299"/>
    </source>
</evidence>
<dbReference type="SMART" id="SM00631">
    <property type="entry name" value="Zn_pept"/>
    <property type="match status" value="1"/>
</dbReference>
<evidence type="ECO:0000256" key="4">
    <source>
        <dbReference type="ARBA" id="ARBA00022525"/>
    </source>
</evidence>
<evidence type="ECO:0000313" key="19">
    <source>
        <dbReference type="Proteomes" id="UP000009046"/>
    </source>
</evidence>
<feature type="domain" description="Peptidase M14" evidence="16">
    <location>
        <begin position="105"/>
        <end position="383"/>
    </location>
</feature>
<dbReference type="Pfam" id="PF02244">
    <property type="entry name" value="Propep_M14"/>
    <property type="match status" value="1"/>
</dbReference>
<dbReference type="AlphaFoldDB" id="E0W0X1"/>
<comment type="cofactor">
    <cofactor evidence="1">
        <name>Zn(2+)</name>
        <dbReference type="ChEBI" id="CHEBI:29105"/>
    </cofactor>
</comment>
<dbReference type="CDD" id="cd03860">
    <property type="entry name" value="M14_CP_A-B_like"/>
    <property type="match status" value="1"/>
</dbReference>
<dbReference type="PRINTS" id="PR00765">
    <property type="entry name" value="CRBOXYPTASEA"/>
</dbReference>
<dbReference type="FunFam" id="3.40.630.10:FF:000040">
    <property type="entry name" value="zinc carboxypeptidase"/>
    <property type="match status" value="1"/>
</dbReference>
<feature type="signal peptide" evidence="15">
    <location>
        <begin position="1"/>
        <end position="16"/>
    </location>
</feature>
<evidence type="ECO:0000256" key="12">
    <source>
        <dbReference type="ARBA" id="ARBA00023157"/>
    </source>
</evidence>
<dbReference type="VEuPathDB" id="VectorBase:PHUM564730"/>
<evidence type="ECO:0000259" key="16">
    <source>
        <dbReference type="PROSITE" id="PS52035"/>
    </source>
</evidence>
<dbReference type="InterPro" id="IPR003146">
    <property type="entry name" value="M14A_act_pep"/>
</dbReference>
<dbReference type="EMBL" id="AAZO01006861">
    <property type="status" value="NOT_ANNOTATED_CDS"/>
    <property type="molecule type" value="Genomic_DNA"/>
</dbReference>
<evidence type="ECO:0000256" key="7">
    <source>
        <dbReference type="ARBA" id="ARBA00022723"/>
    </source>
</evidence>
<reference evidence="17" key="2">
    <citation type="submission" date="2007-04" db="EMBL/GenBank/DDBJ databases">
        <title>The genome of the human body louse.</title>
        <authorList>
            <consortium name="The Human Body Louse Genome Consortium"/>
            <person name="Kirkness E."/>
            <person name="Walenz B."/>
            <person name="Hass B."/>
            <person name="Bruggner R."/>
            <person name="Strausberg R."/>
        </authorList>
    </citation>
    <scope>NUCLEOTIDE SEQUENCE</scope>
    <source>
        <strain evidence="17">USDA</strain>
    </source>
</reference>
<evidence type="ECO:0000256" key="15">
    <source>
        <dbReference type="SAM" id="SignalP"/>
    </source>
</evidence>
<keyword evidence="4" id="KW-0964">Secreted</keyword>
<dbReference type="Proteomes" id="UP000009046">
    <property type="component" value="Unassembled WGS sequence"/>
</dbReference>
<organism>
    <name type="scientific">Pediculus humanus subsp. corporis</name>
    <name type="common">Body louse</name>
    <dbReference type="NCBI Taxonomy" id="121224"/>
    <lineage>
        <taxon>Eukaryota</taxon>
        <taxon>Metazoa</taxon>
        <taxon>Ecdysozoa</taxon>
        <taxon>Arthropoda</taxon>
        <taxon>Hexapoda</taxon>
        <taxon>Insecta</taxon>
        <taxon>Pterygota</taxon>
        <taxon>Neoptera</taxon>
        <taxon>Paraneoptera</taxon>
        <taxon>Psocodea</taxon>
        <taxon>Troctomorpha</taxon>
        <taxon>Phthiraptera</taxon>
        <taxon>Anoplura</taxon>
        <taxon>Pediculidae</taxon>
        <taxon>Pediculus</taxon>
    </lineage>
</organism>
<keyword evidence="6" id="KW-0645">Protease</keyword>
<keyword evidence="5 17" id="KW-0121">Carboxypeptidase</keyword>
<comment type="similarity">
    <text evidence="3 14">Belongs to the peptidase M14 family.</text>
</comment>
<dbReference type="KEGG" id="phu:Phum_PHUM564730"/>
<dbReference type="GO" id="GO:0008270">
    <property type="term" value="F:zinc ion binding"/>
    <property type="evidence" value="ECO:0007669"/>
    <property type="project" value="InterPro"/>
</dbReference>
<keyword evidence="9 17" id="KW-0378">Hydrolase</keyword>
<sequence>MRFLALLPLFFLSVLAEKARFDNYRVYQVVPDNENQLEALVSLEDVGQVHDPVDVMVPPHKRDQFQEFLDTYKFRSNVKIENVQSLIDSETNKVGLRSNRMEWTNYHKLDEMYNWLDELAAQHPDKVKVVVGGKSYEGRPIKGIEITFGSNLTGVLLEAGIHAREWISPAGTSWMVNQMLNGKVDPVFKRFNYLYFPHLNPDGYVYSWEKNRLWRKTRTPYKLGKAVCFGADPNRNWDFHWNEIGSSDNPCSETYAGPKAFSEVESKTFSDYLKTVAEEKNLKVFVAYHSYSQLLLYPWGYTTKPSKDEALFNRVAKKAVDSLEAVHGKKFKYGNIATTIYPTSGTTLEWYYNEFNATLSYVYEMRDTGKHGFLIKKMDNLYN</sequence>
<dbReference type="Pfam" id="PF00246">
    <property type="entry name" value="Peptidase_M14"/>
    <property type="match status" value="1"/>
</dbReference>
<accession>E0W0X1</accession>
<dbReference type="EMBL" id="DS235862">
    <property type="protein sequence ID" value="EEB19277.1"/>
    <property type="molecule type" value="Genomic_DNA"/>
</dbReference>
<reference evidence="17" key="1">
    <citation type="submission" date="2007-04" db="EMBL/GenBank/DDBJ databases">
        <title>Annotation of Pediculus humanus corporis strain USDA.</title>
        <authorList>
            <person name="Kirkness E."/>
            <person name="Hannick L."/>
            <person name="Hass B."/>
            <person name="Bruggner R."/>
            <person name="Lawson D."/>
            <person name="Bidwell S."/>
            <person name="Joardar V."/>
            <person name="Caler E."/>
            <person name="Walenz B."/>
            <person name="Inman J."/>
            <person name="Schobel S."/>
            <person name="Galinsky K."/>
            <person name="Amedeo P."/>
            <person name="Strausberg R."/>
        </authorList>
    </citation>
    <scope>NUCLEOTIDE SEQUENCE</scope>
    <source>
        <strain evidence="17">USDA</strain>
    </source>
</reference>